<dbReference type="OrthoDB" id="2014058at2759"/>
<proteinExistence type="predicted"/>
<accession>A0A061ALL7</accession>
<dbReference type="EMBL" id="LK052938">
    <property type="protein sequence ID" value="CDR38440.1"/>
    <property type="molecule type" value="Genomic_DNA"/>
</dbReference>
<dbReference type="PANTHER" id="PTHR12840">
    <property type="entry name" value="NADH-UBIQUINONE OXIDOREDUCTASE ASHI SUBUNIT"/>
    <property type="match status" value="1"/>
</dbReference>
<evidence type="ECO:0000256" key="1">
    <source>
        <dbReference type="SAM" id="MobiDB-lite"/>
    </source>
</evidence>
<name>A0A061ALL7_RHOTO</name>
<feature type="region of interest" description="Disordered" evidence="1">
    <location>
        <begin position="18"/>
        <end position="41"/>
    </location>
</feature>
<sequence>MLARSLLRRSAATLSRSYATHAPDGLPPVPKSATIKTSEYDPADEPALADMKYPKMYEESRQLRQNPFQYWDKQERVNFGEPVPLNDDLQSMWAPDYHKIAPSSALLQLGMAFSLIGLFAFAVAETRPDAPALPRAYPYDGLVKELSGTDDPQFAARTDAENQVDE</sequence>
<dbReference type="InterPro" id="IPR008699">
    <property type="entry name" value="NDUFB8"/>
</dbReference>
<dbReference type="Pfam" id="PF05821">
    <property type="entry name" value="NDUF_B8"/>
    <property type="match status" value="1"/>
</dbReference>
<organism evidence="2">
    <name type="scientific">Rhodotorula toruloides</name>
    <name type="common">Yeast</name>
    <name type="synonym">Rhodosporidium toruloides</name>
    <dbReference type="NCBI Taxonomy" id="5286"/>
    <lineage>
        <taxon>Eukaryota</taxon>
        <taxon>Fungi</taxon>
        <taxon>Dikarya</taxon>
        <taxon>Basidiomycota</taxon>
        <taxon>Pucciniomycotina</taxon>
        <taxon>Microbotryomycetes</taxon>
        <taxon>Sporidiobolales</taxon>
        <taxon>Sporidiobolaceae</taxon>
        <taxon>Rhodotorula</taxon>
    </lineage>
</organism>
<gene>
    <name evidence="2" type="ORF">RHTO0S_03e09538g</name>
</gene>
<protein>
    <submittedName>
        <fullName evidence="2">RHTO0S03e09538g1_1</fullName>
    </submittedName>
</protein>
<dbReference type="AlphaFoldDB" id="A0A061ALL7"/>
<dbReference type="GO" id="GO:0005739">
    <property type="term" value="C:mitochondrion"/>
    <property type="evidence" value="ECO:0007669"/>
    <property type="project" value="InterPro"/>
</dbReference>
<reference evidence="2" key="1">
    <citation type="journal article" date="2014" name="Genome Announc.">
        <title>Draft genome sequence of Rhodosporidium toruloides CECT1137, an oleaginous yeast of biotechnological interest.</title>
        <authorList>
            <person name="Morin N."/>
            <person name="Calcas X."/>
            <person name="Devillers H."/>
            <person name="Durrens P."/>
            <person name="Sherman D.J."/>
            <person name="Nicaud J.-M."/>
            <person name="Neuveglise C."/>
        </authorList>
    </citation>
    <scope>NUCLEOTIDE SEQUENCE</scope>
    <source>
        <strain evidence="2">CECT1137</strain>
    </source>
</reference>
<dbReference type="PANTHER" id="PTHR12840:SF1">
    <property type="entry name" value="NADH DEHYDROGENASE [UBIQUINONE] 1 BETA SUBCOMPLEX SUBUNIT 8, MITOCHONDRIAL"/>
    <property type="match status" value="1"/>
</dbReference>
<evidence type="ECO:0000313" key="2">
    <source>
        <dbReference type="EMBL" id="CDR38440.1"/>
    </source>
</evidence>